<dbReference type="EMBL" id="JANJYI010000005">
    <property type="protein sequence ID" value="KAK2649929.1"/>
    <property type="molecule type" value="Genomic_DNA"/>
</dbReference>
<dbReference type="InterPro" id="IPR016461">
    <property type="entry name" value="COMT-like"/>
</dbReference>
<reference evidence="6" key="1">
    <citation type="journal article" date="2023" name="Plant J.">
        <title>Genome sequences and population genomics provide insights into the demographic history, inbreeding, and mutation load of two 'living fossil' tree species of Dipteronia.</title>
        <authorList>
            <person name="Feng Y."/>
            <person name="Comes H.P."/>
            <person name="Chen J."/>
            <person name="Zhu S."/>
            <person name="Lu R."/>
            <person name="Zhang X."/>
            <person name="Li P."/>
            <person name="Qiu J."/>
            <person name="Olsen K.M."/>
            <person name="Qiu Y."/>
        </authorList>
    </citation>
    <scope>NUCLEOTIDE SEQUENCE</scope>
    <source>
        <strain evidence="6">KIB01</strain>
    </source>
</reference>
<accession>A0AAD9U953</accession>
<dbReference type="GO" id="GO:0008171">
    <property type="term" value="F:O-methyltransferase activity"/>
    <property type="evidence" value="ECO:0007669"/>
    <property type="project" value="InterPro"/>
</dbReference>
<feature type="compositionally biased region" description="Basic and acidic residues" evidence="4">
    <location>
        <begin position="248"/>
        <end position="260"/>
    </location>
</feature>
<dbReference type="Proteomes" id="UP001280121">
    <property type="component" value="Unassembled WGS sequence"/>
</dbReference>
<dbReference type="SUPFAM" id="SSF53335">
    <property type="entry name" value="S-adenosyl-L-methionine-dependent methyltransferases"/>
    <property type="match status" value="1"/>
</dbReference>
<evidence type="ECO:0000256" key="3">
    <source>
        <dbReference type="ARBA" id="ARBA00022691"/>
    </source>
</evidence>
<keyword evidence="7" id="KW-1185">Reference proteome</keyword>
<evidence type="ECO:0000313" key="7">
    <source>
        <dbReference type="Proteomes" id="UP001280121"/>
    </source>
</evidence>
<name>A0AAD9U953_9ROSI</name>
<dbReference type="Gene3D" id="3.40.50.150">
    <property type="entry name" value="Vaccinia Virus protein VP39"/>
    <property type="match status" value="1"/>
</dbReference>
<feature type="region of interest" description="Disordered" evidence="4">
    <location>
        <begin position="222"/>
        <end position="262"/>
    </location>
</feature>
<comment type="caution">
    <text evidence="6">The sequence shown here is derived from an EMBL/GenBank/DDBJ whole genome shotgun (WGS) entry which is preliminary data.</text>
</comment>
<keyword evidence="1" id="KW-0489">Methyltransferase</keyword>
<proteinExistence type="predicted"/>
<dbReference type="GO" id="GO:0032259">
    <property type="term" value="P:methylation"/>
    <property type="evidence" value="ECO:0007669"/>
    <property type="project" value="UniProtKB-KW"/>
</dbReference>
<gene>
    <name evidence="6" type="ORF">Ddye_017418</name>
</gene>
<evidence type="ECO:0000259" key="5">
    <source>
        <dbReference type="Pfam" id="PF00891"/>
    </source>
</evidence>
<dbReference type="InterPro" id="IPR001077">
    <property type="entry name" value="COMT_C"/>
</dbReference>
<protein>
    <recommendedName>
        <fullName evidence="5">O-methyltransferase C-terminal domain-containing protein</fullName>
    </recommendedName>
</protein>
<organism evidence="6 7">
    <name type="scientific">Dipteronia dyeriana</name>
    <dbReference type="NCBI Taxonomy" id="168575"/>
    <lineage>
        <taxon>Eukaryota</taxon>
        <taxon>Viridiplantae</taxon>
        <taxon>Streptophyta</taxon>
        <taxon>Embryophyta</taxon>
        <taxon>Tracheophyta</taxon>
        <taxon>Spermatophyta</taxon>
        <taxon>Magnoliopsida</taxon>
        <taxon>eudicotyledons</taxon>
        <taxon>Gunneridae</taxon>
        <taxon>Pentapetalae</taxon>
        <taxon>rosids</taxon>
        <taxon>malvids</taxon>
        <taxon>Sapindales</taxon>
        <taxon>Sapindaceae</taxon>
        <taxon>Hippocastanoideae</taxon>
        <taxon>Acereae</taxon>
        <taxon>Dipteronia</taxon>
    </lineage>
</organism>
<keyword evidence="3" id="KW-0949">S-adenosyl-L-methionine</keyword>
<dbReference type="PANTHER" id="PTHR11746">
    <property type="entry name" value="O-METHYLTRANSFERASE"/>
    <property type="match status" value="1"/>
</dbReference>
<dbReference type="Gene3D" id="1.10.10.10">
    <property type="entry name" value="Winged helix-like DNA-binding domain superfamily/Winged helix DNA-binding domain"/>
    <property type="match status" value="1"/>
</dbReference>
<dbReference type="Pfam" id="PF00891">
    <property type="entry name" value="Methyltransf_2"/>
    <property type="match status" value="1"/>
</dbReference>
<evidence type="ECO:0000313" key="6">
    <source>
        <dbReference type="EMBL" id="KAK2649929.1"/>
    </source>
</evidence>
<evidence type="ECO:0000256" key="2">
    <source>
        <dbReference type="ARBA" id="ARBA00022679"/>
    </source>
</evidence>
<feature type="compositionally biased region" description="Basic and acidic residues" evidence="4">
    <location>
        <begin position="225"/>
        <end position="234"/>
    </location>
</feature>
<evidence type="ECO:0000256" key="1">
    <source>
        <dbReference type="ARBA" id="ARBA00022603"/>
    </source>
</evidence>
<dbReference type="InterPro" id="IPR036388">
    <property type="entry name" value="WH-like_DNA-bd_sf"/>
</dbReference>
<feature type="domain" description="O-methyltransferase C-terminal" evidence="5">
    <location>
        <begin position="10"/>
        <end position="97"/>
    </location>
</feature>
<dbReference type="InterPro" id="IPR029063">
    <property type="entry name" value="SAM-dependent_MTases_sf"/>
</dbReference>
<dbReference type="AlphaFoldDB" id="A0AAD9U953"/>
<evidence type="ECO:0000256" key="4">
    <source>
        <dbReference type="SAM" id="MobiDB-lite"/>
    </source>
</evidence>
<keyword evidence="2" id="KW-0808">Transferase</keyword>
<sequence>MLFLKKGFHLIVHGTYTFEYPRLDSRFNQVLNKAMYNHTTIAIRNIVDVYMGFENMKQLVDVSGGVGVTLKVVTANYPYIKGINFDLSHVIQHAPRYPVNSLKLQKLGIRNCFTNSRRRLRHWKRRSSNLFWSWRRQNLLHPFSPAISTQTNPTPSTESTCHQLSTPLLHVSYQIVFISQKCKSGNWRGLFKESNTGSCLVTRRQTLLRNLRRYLLRSGTTIEQPEDKGREGRKPVTYGVVSKNQDSPSRERGEKRDNKGKAFCSVEETRKVNGFKVRMFYSLHKLRKKGGDDVAPPGDPD</sequence>